<evidence type="ECO:0000256" key="2">
    <source>
        <dbReference type="ARBA" id="ARBA00022729"/>
    </source>
</evidence>
<feature type="domain" description="LRRCT" evidence="6">
    <location>
        <begin position="437"/>
        <end position="487"/>
    </location>
</feature>
<dbReference type="AlphaFoldDB" id="A0A5N5SQ61"/>
<keyword evidence="8" id="KW-1185">Reference proteome</keyword>
<proteinExistence type="predicted"/>
<evidence type="ECO:0000256" key="3">
    <source>
        <dbReference type="ARBA" id="ARBA00022737"/>
    </source>
</evidence>
<name>A0A5N5SQ61_9CRUS</name>
<dbReference type="SMART" id="SM00082">
    <property type="entry name" value="LRRCT"/>
    <property type="match status" value="1"/>
</dbReference>
<dbReference type="FunFam" id="3.80.10.10:FF:000770">
    <property type="entry name" value="Uncharacterized protein"/>
    <property type="match status" value="1"/>
</dbReference>
<dbReference type="OrthoDB" id="1055097at2759"/>
<evidence type="ECO:0000313" key="7">
    <source>
        <dbReference type="EMBL" id="KAB7496117.1"/>
    </source>
</evidence>
<dbReference type="InterPro" id="IPR032675">
    <property type="entry name" value="LRR_dom_sf"/>
</dbReference>
<dbReference type="PROSITE" id="PS51450">
    <property type="entry name" value="LRR"/>
    <property type="match status" value="2"/>
</dbReference>
<dbReference type="SUPFAM" id="SSF52058">
    <property type="entry name" value="L domain-like"/>
    <property type="match status" value="1"/>
</dbReference>
<accession>A0A5N5SQ61</accession>
<protein>
    <submittedName>
        <fullName evidence="7">Platelet glycoprotein V</fullName>
    </submittedName>
</protein>
<reference evidence="7 8" key="1">
    <citation type="journal article" date="2019" name="PLoS Biol.">
        <title>Sex chromosomes control vertical transmission of feminizing Wolbachia symbionts in an isopod.</title>
        <authorList>
            <person name="Becking T."/>
            <person name="Chebbi M.A."/>
            <person name="Giraud I."/>
            <person name="Moumen B."/>
            <person name="Laverre T."/>
            <person name="Caubet Y."/>
            <person name="Peccoud J."/>
            <person name="Gilbert C."/>
            <person name="Cordaux R."/>
        </authorList>
    </citation>
    <scope>NUCLEOTIDE SEQUENCE [LARGE SCALE GENOMIC DNA]</scope>
    <source>
        <strain evidence="7">ANa2</strain>
        <tissue evidence="7">Whole body excluding digestive tract and cuticle</tissue>
    </source>
</reference>
<dbReference type="Pfam" id="PF13855">
    <property type="entry name" value="LRR_8"/>
    <property type="match status" value="2"/>
</dbReference>
<comment type="caution">
    <text evidence="7">The sequence shown here is derived from an EMBL/GenBank/DDBJ whole genome shotgun (WGS) entry which is preliminary data.</text>
</comment>
<dbReference type="InterPro" id="IPR050333">
    <property type="entry name" value="SLRP"/>
</dbReference>
<dbReference type="PANTHER" id="PTHR45712">
    <property type="entry name" value="AGAP008170-PA"/>
    <property type="match status" value="1"/>
</dbReference>
<feature type="non-terminal residue" evidence="7">
    <location>
        <position position="1"/>
    </location>
</feature>
<keyword evidence="5" id="KW-1133">Transmembrane helix</keyword>
<dbReference type="InterPro" id="IPR001611">
    <property type="entry name" value="Leu-rich_rpt"/>
</dbReference>
<gene>
    <name evidence="7" type="primary">GP5</name>
    <name evidence="7" type="ORF">Anas_05098</name>
</gene>
<evidence type="ECO:0000256" key="4">
    <source>
        <dbReference type="ARBA" id="ARBA00023180"/>
    </source>
</evidence>
<dbReference type="Proteomes" id="UP000326759">
    <property type="component" value="Unassembled WGS sequence"/>
</dbReference>
<dbReference type="InterPro" id="IPR000483">
    <property type="entry name" value="Cys-rich_flank_reg_C"/>
</dbReference>
<dbReference type="EMBL" id="SEYY01021733">
    <property type="protein sequence ID" value="KAB7496117.1"/>
    <property type="molecule type" value="Genomic_DNA"/>
</dbReference>
<evidence type="ECO:0000259" key="6">
    <source>
        <dbReference type="SMART" id="SM00082"/>
    </source>
</evidence>
<dbReference type="Gene3D" id="3.80.10.10">
    <property type="entry name" value="Ribonuclease Inhibitor"/>
    <property type="match status" value="2"/>
</dbReference>
<dbReference type="PANTHER" id="PTHR45712:SF22">
    <property type="entry name" value="INSULIN-LIKE GROWTH FACTOR-BINDING PROTEIN COMPLEX ACID LABILE SUBUNIT"/>
    <property type="match status" value="1"/>
</dbReference>
<keyword evidence="5" id="KW-0812">Transmembrane</keyword>
<keyword evidence="1" id="KW-0433">Leucine-rich repeat</keyword>
<evidence type="ECO:0000256" key="1">
    <source>
        <dbReference type="ARBA" id="ARBA00022614"/>
    </source>
</evidence>
<keyword evidence="3" id="KW-0677">Repeat</keyword>
<evidence type="ECO:0000313" key="8">
    <source>
        <dbReference type="Proteomes" id="UP000326759"/>
    </source>
</evidence>
<keyword evidence="4" id="KW-0325">Glycoprotein</keyword>
<sequence length="559" mass="62864">KIVIEKKEDSKRMNSVTGVPFLKSSSSSMSSSTKKRKRRSLWTFRLPTTMTFCRIGPSMMSLLLLSIFDLFTLKVAANLDRCLFKTNCVLDEKELNVACSGDVFDQVPLCLSPRLLRLSLHKTMIHTVYLASFIHYEDLKYVNLSHSPVSVIEKKAFESQDKLEELYLNDNKISYLDSEIFLGLKNLHVLSLRGNLLEEVPDGVFQQMPRLEQLDLSHNRITTIGNEMLRGLPRLTVLLLSQNRLKTIPSTTLVQVPHLAEFSIGGNNFKAVNKKDFEALRSLTFLDLSGTDFSNGIESISFEYIADLRSLKLNDCSLKEVPTAALSKLGELEELELNRNFLVDIPKGAFSANRRLKILRISGNPNLERISPGSLRDNLNLVQVDFSRNRHLTFLPPDDFRFLTSLSTLDLHGDNLNYIPQDAVSWSDIPTWYLHDNPITCNCSSAWLRKMLISRNQSTSSTLRCAEPQALQGIPLSSTELSDLFCGLDAATQGVVIALSVCGLLLVLASVAFFLLYLNRGSCVRQLLKGQKWSRASRSASRSYDSEYPCIKPVPVTEL</sequence>
<dbReference type="InterPro" id="IPR003591">
    <property type="entry name" value="Leu-rich_rpt_typical-subtyp"/>
</dbReference>
<organism evidence="7 8">
    <name type="scientific">Armadillidium nasatum</name>
    <dbReference type="NCBI Taxonomy" id="96803"/>
    <lineage>
        <taxon>Eukaryota</taxon>
        <taxon>Metazoa</taxon>
        <taxon>Ecdysozoa</taxon>
        <taxon>Arthropoda</taxon>
        <taxon>Crustacea</taxon>
        <taxon>Multicrustacea</taxon>
        <taxon>Malacostraca</taxon>
        <taxon>Eumalacostraca</taxon>
        <taxon>Peracarida</taxon>
        <taxon>Isopoda</taxon>
        <taxon>Oniscidea</taxon>
        <taxon>Crinocheta</taxon>
        <taxon>Armadillidiidae</taxon>
        <taxon>Armadillidium</taxon>
    </lineage>
</organism>
<keyword evidence="2" id="KW-0732">Signal</keyword>
<feature type="transmembrane region" description="Helical" evidence="5">
    <location>
        <begin position="495"/>
        <end position="518"/>
    </location>
</feature>
<dbReference type="SMART" id="SM00369">
    <property type="entry name" value="LRR_TYP"/>
    <property type="match status" value="7"/>
</dbReference>
<keyword evidence="5" id="KW-0472">Membrane</keyword>
<evidence type="ECO:0000256" key="5">
    <source>
        <dbReference type="SAM" id="Phobius"/>
    </source>
</evidence>